<dbReference type="GO" id="GO:0016020">
    <property type="term" value="C:membrane"/>
    <property type="evidence" value="ECO:0007669"/>
    <property type="project" value="InterPro"/>
</dbReference>
<evidence type="ECO:0000256" key="8">
    <source>
        <dbReference type="ARBA" id="ARBA00023012"/>
    </source>
</evidence>
<keyword evidence="12" id="KW-1185">Reference proteome</keyword>
<evidence type="ECO:0000256" key="1">
    <source>
        <dbReference type="ARBA" id="ARBA00000085"/>
    </source>
</evidence>
<keyword evidence="9" id="KW-1133">Transmembrane helix</keyword>
<gene>
    <name evidence="11" type="ORF">SAMN05421748_110289</name>
</gene>
<dbReference type="InterPro" id="IPR011712">
    <property type="entry name" value="Sig_transdc_His_kin_sub3_dim/P"/>
</dbReference>
<comment type="catalytic activity">
    <reaction evidence="1">
        <text>ATP + protein L-histidine = ADP + protein N-phospho-L-histidine.</text>
        <dbReference type="EC" id="2.7.13.3"/>
    </reaction>
</comment>
<evidence type="ECO:0000256" key="6">
    <source>
        <dbReference type="ARBA" id="ARBA00022777"/>
    </source>
</evidence>
<keyword evidence="6 11" id="KW-0418">Kinase</keyword>
<dbReference type="GO" id="GO:0005524">
    <property type="term" value="F:ATP binding"/>
    <property type="evidence" value="ECO:0007669"/>
    <property type="project" value="UniProtKB-KW"/>
</dbReference>
<feature type="transmembrane region" description="Helical" evidence="9">
    <location>
        <begin position="21"/>
        <end position="41"/>
    </location>
</feature>
<dbReference type="EMBL" id="OBDY01000010">
    <property type="protein sequence ID" value="SNY50306.1"/>
    <property type="molecule type" value="Genomic_DNA"/>
</dbReference>
<protein>
    <recommendedName>
        <fullName evidence="2">histidine kinase</fullName>
        <ecNumber evidence="2">2.7.13.3</ecNumber>
    </recommendedName>
</protein>
<feature type="transmembrane region" description="Helical" evidence="9">
    <location>
        <begin position="92"/>
        <end position="109"/>
    </location>
</feature>
<organism evidence="11 12">
    <name type="scientific">Paractinoplanes atraurantiacus</name>
    <dbReference type="NCBI Taxonomy" id="1036182"/>
    <lineage>
        <taxon>Bacteria</taxon>
        <taxon>Bacillati</taxon>
        <taxon>Actinomycetota</taxon>
        <taxon>Actinomycetes</taxon>
        <taxon>Micromonosporales</taxon>
        <taxon>Micromonosporaceae</taxon>
        <taxon>Paractinoplanes</taxon>
    </lineage>
</organism>
<evidence type="ECO:0000259" key="10">
    <source>
        <dbReference type="Pfam" id="PF07730"/>
    </source>
</evidence>
<feature type="domain" description="Signal transduction histidine kinase subgroup 3 dimerisation and phosphoacceptor" evidence="10">
    <location>
        <begin position="192"/>
        <end position="257"/>
    </location>
</feature>
<dbReference type="PANTHER" id="PTHR24421:SF10">
    <property type="entry name" value="NITRATE_NITRITE SENSOR PROTEIN NARQ"/>
    <property type="match status" value="1"/>
</dbReference>
<evidence type="ECO:0000256" key="3">
    <source>
        <dbReference type="ARBA" id="ARBA00022553"/>
    </source>
</evidence>
<dbReference type="Pfam" id="PF07730">
    <property type="entry name" value="HisKA_3"/>
    <property type="match status" value="1"/>
</dbReference>
<sequence>MRVTAAGRRGGTAGGNSVPAMNRYLASALTLVGVPAGLAITGGSLDTIMTMTLAAWLAVLALFAPRWPRAVLVLSVLVIAGMRGSSLVDSGWVWPATAAFVAVVLAGHLRTAMIVGGTALAYGFAWDGYVADGHGGDWTLAHVGGETLWLAAVLAATTAYRNTIRWQSEVAHRLEQDEHERELDARRRRAEERVGIARDLHDVVSHTLAVVGVHLNVALDSFDSDPDEARSSLRLAQEVRGRAMTDLKSLVDVLREGAAPAIGEPADGLDGLERLAEQVRSAGLAVSLNEFGERALVPAPVATAVYRVVQESLTNTVRHAGASRVAVTVRYAPASVVVDVQDNGTAGATVIDGNGIAGMRERVATLGGALTAGPGKGGFAVLATIPFAA</sequence>
<evidence type="ECO:0000313" key="12">
    <source>
        <dbReference type="Proteomes" id="UP000219612"/>
    </source>
</evidence>
<dbReference type="Gene3D" id="1.20.5.1930">
    <property type="match status" value="1"/>
</dbReference>
<name>A0A285IT78_9ACTN</name>
<keyword evidence="8" id="KW-0902">Two-component regulatory system</keyword>
<dbReference type="Proteomes" id="UP000219612">
    <property type="component" value="Unassembled WGS sequence"/>
</dbReference>
<dbReference type="AlphaFoldDB" id="A0A285IT78"/>
<keyword evidence="5" id="KW-0547">Nucleotide-binding</keyword>
<keyword evidence="4" id="KW-0808">Transferase</keyword>
<reference evidence="11 12" key="1">
    <citation type="submission" date="2017-09" db="EMBL/GenBank/DDBJ databases">
        <authorList>
            <person name="Ehlers B."/>
            <person name="Leendertz F.H."/>
        </authorList>
    </citation>
    <scope>NUCLEOTIDE SEQUENCE [LARGE SCALE GENOMIC DNA]</scope>
    <source>
        <strain evidence="11 12">CGMCC 4.6857</strain>
    </source>
</reference>
<dbReference type="InterPro" id="IPR036890">
    <property type="entry name" value="HATPase_C_sf"/>
</dbReference>
<evidence type="ECO:0000256" key="9">
    <source>
        <dbReference type="SAM" id="Phobius"/>
    </source>
</evidence>
<keyword evidence="9" id="KW-0472">Membrane</keyword>
<keyword evidence="9" id="KW-0812">Transmembrane</keyword>
<dbReference type="CDD" id="cd16917">
    <property type="entry name" value="HATPase_UhpB-NarQ-NarX-like"/>
    <property type="match status" value="1"/>
</dbReference>
<keyword evidence="7" id="KW-0067">ATP-binding</keyword>
<evidence type="ECO:0000256" key="7">
    <source>
        <dbReference type="ARBA" id="ARBA00022840"/>
    </source>
</evidence>
<proteinExistence type="predicted"/>
<evidence type="ECO:0000256" key="2">
    <source>
        <dbReference type="ARBA" id="ARBA00012438"/>
    </source>
</evidence>
<dbReference type="SUPFAM" id="SSF55874">
    <property type="entry name" value="ATPase domain of HSP90 chaperone/DNA topoisomerase II/histidine kinase"/>
    <property type="match status" value="1"/>
</dbReference>
<accession>A0A285IT78</accession>
<dbReference type="InterPro" id="IPR050482">
    <property type="entry name" value="Sensor_HK_TwoCompSys"/>
</dbReference>
<dbReference type="EC" id="2.7.13.3" evidence="2"/>
<keyword evidence="3" id="KW-0597">Phosphoprotein</keyword>
<dbReference type="PANTHER" id="PTHR24421">
    <property type="entry name" value="NITRATE/NITRITE SENSOR PROTEIN NARX-RELATED"/>
    <property type="match status" value="1"/>
</dbReference>
<dbReference type="GO" id="GO:0000155">
    <property type="term" value="F:phosphorelay sensor kinase activity"/>
    <property type="evidence" value="ECO:0007669"/>
    <property type="project" value="InterPro"/>
</dbReference>
<evidence type="ECO:0000313" key="11">
    <source>
        <dbReference type="EMBL" id="SNY50306.1"/>
    </source>
</evidence>
<dbReference type="GO" id="GO:0046983">
    <property type="term" value="F:protein dimerization activity"/>
    <property type="evidence" value="ECO:0007669"/>
    <property type="project" value="InterPro"/>
</dbReference>
<evidence type="ECO:0000256" key="5">
    <source>
        <dbReference type="ARBA" id="ARBA00022741"/>
    </source>
</evidence>
<dbReference type="Gene3D" id="3.30.565.10">
    <property type="entry name" value="Histidine kinase-like ATPase, C-terminal domain"/>
    <property type="match status" value="1"/>
</dbReference>
<evidence type="ECO:0000256" key="4">
    <source>
        <dbReference type="ARBA" id="ARBA00022679"/>
    </source>
</evidence>